<dbReference type="GO" id="GO:0046872">
    <property type="term" value="F:metal ion binding"/>
    <property type="evidence" value="ECO:0007669"/>
    <property type="project" value="UniProtKB-KW"/>
</dbReference>
<name>A0A6P3ZZW9_ZIZJJ</name>
<dbReference type="Gene3D" id="2.60.120.330">
    <property type="entry name" value="B-lactam Antibiotic, Isopenicillin N Synthase, Chain"/>
    <property type="match status" value="1"/>
</dbReference>
<accession>A0A6P3ZZW9</accession>
<dbReference type="PANTHER" id="PTHR10209">
    <property type="entry name" value="OXIDOREDUCTASE, 2OG-FE II OXYGENASE FAMILY PROTEIN"/>
    <property type="match status" value="1"/>
</dbReference>
<evidence type="ECO:0000256" key="3">
    <source>
        <dbReference type="ARBA" id="ARBA00023002"/>
    </source>
</evidence>
<dbReference type="SUPFAM" id="SSF51197">
    <property type="entry name" value="Clavaminate synthase-like"/>
    <property type="match status" value="1"/>
</dbReference>
<dbReference type="KEGG" id="zju:107422935"/>
<evidence type="ECO:0000256" key="1">
    <source>
        <dbReference type="ARBA" id="ARBA00008056"/>
    </source>
</evidence>
<dbReference type="InParanoid" id="A0A6P3ZZW9"/>
<dbReference type="PANTHER" id="PTHR10209:SF791">
    <property type="entry name" value="1-AMINOCYCLOPROPANE-1-CARBOXYLATE OXIDASE HOMOLOG 1"/>
    <property type="match status" value="1"/>
</dbReference>
<dbReference type="AlphaFoldDB" id="A0A6P3ZZW9"/>
<evidence type="ECO:0000313" key="7">
    <source>
        <dbReference type="Proteomes" id="UP001652623"/>
    </source>
</evidence>
<dbReference type="Proteomes" id="UP001652623">
    <property type="component" value="Chromosome 3"/>
</dbReference>
<dbReference type="InterPro" id="IPR027443">
    <property type="entry name" value="IPNS-like_sf"/>
</dbReference>
<dbReference type="InterPro" id="IPR026992">
    <property type="entry name" value="DIOX_N"/>
</dbReference>
<gene>
    <name evidence="8" type="primary">LOC107422935</name>
</gene>
<dbReference type="InterPro" id="IPR005123">
    <property type="entry name" value="Oxoglu/Fe-dep_dioxygenase_dom"/>
</dbReference>
<dbReference type="Pfam" id="PF14226">
    <property type="entry name" value="DIOX_N"/>
    <property type="match status" value="1"/>
</dbReference>
<evidence type="ECO:0000256" key="2">
    <source>
        <dbReference type="ARBA" id="ARBA00022723"/>
    </source>
</evidence>
<dbReference type="RefSeq" id="XP_015887930.3">
    <property type="nucleotide sequence ID" value="XM_016032444.4"/>
</dbReference>
<dbReference type="Pfam" id="PF03171">
    <property type="entry name" value="2OG-FeII_Oxy"/>
    <property type="match status" value="1"/>
</dbReference>
<evidence type="ECO:0000313" key="8">
    <source>
        <dbReference type="RefSeq" id="XP_015887930.3"/>
    </source>
</evidence>
<protein>
    <submittedName>
        <fullName evidence="8">1-aminocyclopropane-1-carboxylate oxidase homolog 1-like</fullName>
    </submittedName>
</protein>
<organism evidence="7 8">
    <name type="scientific">Ziziphus jujuba</name>
    <name type="common">Chinese jujube</name>
    <name type="synonym">Ziziphus sativa</name>
    <dbReference type="NCBI Taxonomy" id="326968"/>
    <lineage>
        <taxon>Eukaryota</taxon>
        <taxon>Viridiplantae</taxon>
        <taxon>Streptophyta</taxon>
        <taxon>Embryophyta</taxon>
        <taxon>Tracheophyta</taxon>
        <taxon>Spermatophyta</taxon>
        <taxon>Magnoliopsida</taxon>
        <taxon>eudicotyledons</taxon>
        <taxon>Gunneridae</taxon>
        <taxon>Pentapetalae</taxon>
        <taxon>rosids</taxon>
        <taxon>fabids</taxon>
        <taxon>Rosales</taxon>
        <taxon>Rhamnaceae</taxon>
        <taxon>Paliureae</taxon>
        <taxon>Ziziphus</taxon>
    </lineage>
</organism>
<comment type="similarity">
    <text evidence="1 5">Belongs to the iron/ascorbate-dependent oxidoreductase family.</text>
</comment>
<reference evidence="8" key="1">
    <citation type="submission" date="2025-08" db="UniProtKB">
        <authorList>
            <consortium name="RefSeq"/>
        </authorList>
    </citation>
    <scope>IDENTIFICATION</scope>
    <source>
        <tissue evidence="8">Seedling</tissue>
    </source>
</reference>
<feature type="domain" description="Fe2OG dioxygenase" evidence="6">
    <location>
        <begin position="208"/>
        <end position="308"/>
    </location>
</feature>
<dbReference type="InterPro" id="IPR044861">
    <property type="entry name" value="IPNS-like_FE2OG_OXY"/>
</dbReference>
<dbReference type="GO" id="GO:0051213">
    <property type="term" value="F:dioxygenase activity"/>
    <property type="evidence" value="ECO:0007669"/>
    <property type="project" value="UniProtKB-ARBA"/>
</dbReference>
<dbReference type="PROSITE" id="PS51471">
    <property type="entry name" value="FE2OG_OXY"/>
    <property type="match status" value="1"/>
</dbReference>
<keyword evidence="2 5" id="KW-0479">Metal-binding</keyword>
<evidence type="ECO:0000259" key="6">
    <source>
        <dbReference type="PROSITE" id="PS51471"/>
    </source>
</evidence>
<dbReference type="GeneID" id="107422935"/>
<proteinExistence type="inferred from homology"/>
<keyword evidence="3 5" id="KW-0560">Oxidoreductase</keyword>
<keyword evidence="4 5" id="KW-0408">Iron</keyword>
<sequence length="358" mass="40455">MEAKNYQRASELKAFDETKAGVKGLVDSGVVKIPRIFYQPAENPTNTSVSGENFSMPTIDLDGVEIDPLKRKEIVNEVRIASEKWGFFQVVNHGIPQSVIEEMRAGVRRFYEQDFESKKEFYTRDGTKPVVYNSNFDLFSAPAANWRDTMYCIMAPNPPKPQDLPLACREILMGYSKQVMRLGNLLFELLSESLGLNPNHLKDMDCAEGLAVLCHYYPACPEPELTLGTTKHTDSDFLTVLLQDHIGGLQILHQNRWIDVEPVSGALVINIGDLLQLITNDRFISVEHRVLANREGPRVSVACFFRTDLSSSRKYGPIKELLTEGNPPKYREMTVKEYVDYFNAKGLDGCSALSHFKH</sequence>
<dbReference type="FunCoup" id="A0A6P3ZZW9">
    <property type="interactions" value="28"/>
</dbReference>
<keyword evidence="7" id="KW-1185">Reference proteome</keyword>
<evidence type="ECO:0000256" key="4">
    <source>
        <dbReference type="ARBA" id="ARBA00023004"/>
    </source>
</evidence>
<evidence type="ECO:0000256" key="5">
    <source>
        <dbReference type="RuleBase" id="RU003682"/>
    </source>
</evidence>